<gene>
    <name evidence="1" type="ORF">H257_13563</name>
</gene>
<evidence type="ECO:0000313" key="1">
    <source>
        <dbReference type="EMBL" id="ETV71177.1"/>
    </source>
</evidence>
<proteinExistence type="predicted"/>
<protein>
    <submittedName>
        <fullName evidence="1">Uncharacterized protein</fullName>
    </submittedName>
</protein>
<dbReference type="GeneID" id="20815559"/>
<dbReference type="AlphaFoldDB" id="W4FUL2"/>
<name>W4FUL2_APHAT</name>
<dbReference type="VEuPathDB" id="FungiDB:H257_13563"/>
<dbReference type="RefSeq" id="XP_009839423.1">
    <property type="nucleotide sequence ID" value="XM_009841121.1"/>
</dbReference>
<dbReference type="EMBL" id="KI913162">
    <property type="protein sequence ID" value="ETV71177.1"/>
    <property type="molecule type" value="Genomic_DNA"/>
</dbReference>
<accession>W4FUL2</accession>
<organism evidence="1">
    <name type="scientific">Aphanomyces astaci</name>
    <name type="common">Crayfish plague agent</name>
    <dbReference type="NCBI Taxonomy" id="112090"/>
    <lineage>
        <taxon>Eukaryota</taxon>
        <taxon>Sar</taxon>
        <taxon>Stramenopiles</taxon>
        <taxon>Oomycota</taxon>
        <taxon>Saprolegniomycetes</taxon>
        <taxon>Saprolegniales</taxon>
        <taxon>Verrucalvaceae</taxon>
        <taxon>Aphanomyces</taxon>
    </lineage>
</organism>
<reference evidence="1" key="1">
    <citation type="submission" date="2013-12" db="EMBL/GenBank/DDBJ databases">
        <title>The Genome Sequence of Aphanomyces astaci APO3.</title>
        <authorList>
            <consortium name="The Broad Institute Genomics Platform"/>
            <person name="Russ C."/>
            <person name="Tyler B."/>
            <person name="van West P."/>
            <person name="Dieguez-Uribeondo J."/>
            <person name="Young S.K."/>
            <person name="Zeng Q."/>
            <person name="Gargeya S."/>
            <person name="Fitzgerald M."/>
            <person name="Abouelleil A."/>
            <person name="Alvarado L."/>
            <person name="Chapman S.B."/>
            <person name="Gainer-Dewar J."/>
            <person name="Goldberg J."/>
            <person name="Griggs A."/>
            <person name="Gujja S."/>
            <person name="Hansen M."/>
            <person name="Howarth C."/>
            <person name="Imamovic A."/>
            <person name="Ireland A."/>
            <person name="Larimer J."/>
            <person name="McCowan C."/>
            <person name="Murphy C."/>
            <person name="Pearson M."/>
            <person name="Poon T.W."/>
            <person name="Priest M."/>
            <person name="Roberts A."/>
            <person name="Saif S."/>
            <person name="Shea T."/>
            <person name="Sykes S."/>
            <person name="Wortman J."/>
            <person name="Nusbaum C."/>
            <person name="Birren B."/>
        </authorList>
    </citation>
    <scope>NUCLEOTIDE SEQUENCE [LARGE SCALE GENOMIC DNA]</scope>
    <source>
        <strain evidence="1">APO3</strain>
    </source>
</reference>
<sequence>MVVCSLQHRSSNCQPRRSKTTVWYLTMISSAACWIGCKFNCPSKPDVVPCRLDLLDDRVTDLSCRFRVNEGRDAVQDHLSFPRSICKGLKDPSSHSPFVTVEPSLEIVPRDGSTQNDRSPRSIAIVIDVWRVGGWVVPDGLQFLLCLVTI</sequence>